<dbReference type="EMBL" id="SNYA01000001">
    <property type="protein sequence ID" value="TDP95618.1"/>
    <property type="molecule type" value="Genomic_DNA"/>
</dbReference>
<name>A0A4V3CYV5_9MICO</name>
<evidence type="ECO:0000313" key="2">
    <source>
        <dbReference type="EMBL" id="TDP95618.1"/>
    </source>
</evidence>
<evidence type="ECO:0000259" key="1">
    <source>
        <dbReference type="PROSITE" id="PS51707"/>
    </source>
</evidence>
<dbReference type="OrthoDB" id="9777271at2"/>
<dbReference type="InterPro" id="IPR033469">
    <property type="entry name" value="CYTH-like_dom_sf"/>
</dbReference>
<dbReference type="CDD" id="cd07374">
    <property type="entry name" value="CYTH-like_Pase"/>
    <property type="match status" value="1"/>
</dbReference>
<dbReference type="RefSeq" id="WP_133615532.1">
    <property type="nucleotide sequence ID" value="NZ_SNYA01000001.1"/>
</dbReference>
<dbReference type="AlphaFoldDB" id="A0A4V3CYV5"/>
<comment type="caution">
    <text evidence="2">The sequence shown here is derived from an EMBL/GenBank/DDBJ whole genome shotgun (WGS) entry which is preliminary data.</text>
</comment>
<organism evidence="2 3">
    <name type="scientific">Leucobacter luti</name>
    <dbReference type="NCBI Taxonomy" id="340320"/>
    <lineage>
        <taxon>Bacteria</taxon>
        <taxon>Bacillati</taxon>
        <taxon>Actinomycetota</taxon>
        <taxon>Actinomycetes</taxon>
        <taxon>Micrococcales</taxon>
        <taxon>Microbacteriaceae</taxon>
        <taxon>Leucobacter</taxon>
    </lineage>
</organism>
<accession>A0A4V3CYV5</accession>
<evidence type="ECO:0000313" key="3">
    <source>
        <dbReference type="Proteomes" id="UP000295601"/>
    </source>
</evidence>
<dbReference type="InterPro" id="IPR023577">
    <property type="entry name" value="CYTH_domain"/>
</dbReference>
<dbReference type="Gene3D" id="2.40.320.10">
    <property type="entry name" value="Hypothetical Protein Pfu-838710-001"/>
    <property type="match status" value="1"/>
</dbReference>
<dbReference type="Proteomes" id="UP000295601">
    <property type="component" value="Unassembled WGS sequence"/>
</dbReference>
<reference evidence="2 3" key="1">
    <citation type="submission" date="2019-03" db="EMBL/GenBank/DDBJ databases">
        <title>Genomic analyses of the natural microbiome of Caenorhabditis elegans.</title>
        <authorList>
            <person name="Samuel B."/>
        </authorList>
    </citation>
    <scope>NUCLEOTIDE SEQUENCE [LARGE SCALE GENOMIC DNA]</scope>
    <source>
        <strain evidence="2 3">JUb18</strain>
    </source>
</reference>
<dbReference type="SMART" id="SM01118">
    <property type="entry name" value="CYTH"/>
    <property type="match status" value="1"/>
</dbReference>
<proteinExistence type="predicted"/>
<dbReference type="SUPFAM" id="SSF55154">
    <property type="entry name" value="CYTH-like phosphatases"/>
    <property type="match status" value="1"/>
</dbReference>
<dbReference type="PROSITE" id="PS51707">
    <property type="entry name" value="CYTH"/>
    <property type="match status" value="1"/>
</dbReference>
<gene>
    <name evidence="2" type="ORF">EDF62_0309</name>
</gene>
<feature type="domain" description="CYTH" evidence="1">
    <location>
        <begin position="9"/>
        <end position="206"/>
    </location>
</feature>
<protein>
    <submittedName>
        <fullName evidence="2">CYTH domain-containing protein</fullName>
    </submittedName>
</protein>
<sequence>MTSEAGVEALEIERKYEVAVDAHLPTAERFARAGFSATEPVIFHLAAQYFDTPDEALARAGIAVRVRTGGSDAGWHVKRREPGGVRELHWPVASQMPAGLLDELRARVGEVAEQVAPRATLKTERTVVVLRDAAGAGLVELADDRVYATDLSDGVHRAWREWEAELLPGAAETVLDAVDPLLRAAGAYPSASPAKIARATGKLIALAQARGADQEQLAALAELDAADQAAARRLGS</sequence>
<dbReference type="Pfam" id="PF01928">
    <property type="entry name" value="CYTH"/>
    <property type="match status" value="1"/>
</dbReference>
<keyword evidence="3" id="KW-1185">Reference proteome</keyword>